<dbReference type="RefSeq" id="WP_234218504.1">
    <property type="nucleotide sequence ID" value="NZ_JAGQAF010000002.1"/>
</dbReference>
<dbReference type="AlphaFoldDB" id="A0A9Q3WIE4"/>
<name>A0A9Q3WIE4_9RHOB</name>
<dbReference type="SUPFAM" id="SSF55729">
    <property type="entry name" value="Acyl-CoA N-acyltransferases (Nat)"/>
    <property type="match status" value="1"/>
</dbReference>
<comment type="caution">
    <text evidence="2">The sequence shown here is derived from an EMBL/GenBank/DDBJ whole genome shotgun (WGS) entry which is preliminary data.</text>
</comment>
<evidence type="ECO:0000313" key="2">
    <source>
        <dbReference type="EMBL" id="MCE8536631.1"/>
    </source>
</evidence>
<dbReference type="Pfam" id="PF13480">
    <property type="entry name" value="Acetyltransf_6"/>
    <property type="match status" value="1"/>
</dbReference>
<dbReference type="Proteomes" id="UP000813672">
    <property type="component" value="Unassembled WGS sequence"/>
</dbReference>
<protein>
    <submittedName>
        <fullName evidence="2">GNAT family N-acetyltransferase</fullName>
        <ecNumber evidence="2">2.3.1.-</ecNumber>
    </submittedName>
</protein>
<sequence>MTMDGAPDFAASVSASGRLRVEPVERGEAFLALRDRWRALEARDPEGTVFLSWDWLAQVFADNPERWRVLAVWHGPRLVCVLPLSYRLHWSRSRQEFQTEIEAGGRLVRSAYTGFLCEPGYEDIAIDALAEALRRQPWARMSLRYDGSRSRSAKFMSAFAGTAYSVSARQHLINNGQTDTLICPRVTLPADYETWLTKGPGKNTRQKIRRYSRRYLVSGDYTLSHDPGSALKSDIGAMLRLWMRKWAPAKGARTARLLAVNYLRILTTASRLGLLYLPVLRCEGRVIGALGHILDPRMKRVHFILAGRDETVTGNFIGPLLHSQAIGWAIDRGYEVYDFGHGNEAYKFSFGAQPETVSSFSIVPRSLPGPVGVLDPICRPQALARLLSFVGAGEVDSAAAGCKQLLQLERAGTDLRSALADLP</sequence>
<keyword evidence="2" id="KW-0808">Transferase</keyword>
<reference evidence="2" key="1">
    <citation type="journal article" date="2021" name="Environ. Microbiol.">
        <title>Cryptic niche differentiation of novel sediment ecotypes of Rugeria pomeroyi correlates with nitrate respiration.</title>
        <authorList>
            <person name="Lin X."/>
            <person name="McNichol J."/>
            <person name="Chu X."/>
            <person name="Qian Y."/>
            <person name="Luo H."/>
        </authorList>
    </citation>
    <scope>NUCLEOTIDE SEQUENCE</scope>
    <source>
        <strain evidence="2">SZCCDBB064</strain>
    </source>
</reference>
<feature type="domain" description="BioF2-like acetyltransferase" evidence="1">
    <location>
        <begin position="202"/>
        <end position="347"/>
    </location>
</feature>
<dbReference type="GO" id="GO:0016746">
    <property type="term" value="F:acyltransferase activity"/>
    <property type="evidence" value="ECO:0007669"/>
    <property type="project" value="UniProtKB-KW"/>
</dbReference>
<evidence type="ECO:0000259" key="1">
    <source>
        <dbReference type="Pfam" id="PF13480"/>
    </source>
</evidence>
<dbReference type="EC" id="2.3.1.-" evidence="2"/>
<proteinExistence type="predicted"/>
<dbReference type="Gene3D" id="3.40.630.30">
    <property type="match status" value="1"/>
</dbReference>
<dbReference type="EMBL" id="JAGQAF010000002">
    <property type="protein sequence ID" value="MCE8536631.1"/>
    <property type="molecule type" value="Genomic_DNA"/>
</dbReference>
<gene>
    <name evidence="2" type="ORF">KBY27_04110</name>
</gene>
<organism evidence="2 3">
    <name type="scientific">Ruegeria pomeroyi</name>
    <dbReference type="NCBI Taxonomy" id="89184"/>
    <lineage>
        <taxon>Bacteria</taxon>
        <taxon>Pseudomonadati</taxon>
        <taxon>Pseudomonadota</taxon>
        <taxon>Alphaproteobacteria</taxon>
        <taxon>Rhodobacterales</taxon>
        <taxon>Roseobacteraceae</taxon>
        <taxon>Ruegeria</taxon>
    </lineage>
</organism>
<keyword evidence="2" id="KW-0012">Acyltransferase</keyword>
<dbReference type="InterPro" id="IPR016181">
    <property type="entry name" value="Acyl_CoA_acyltransferase"/>
</dbReference>
<dbReference type="InterPro" id="IPR038740">
    <property type="entry name" value="BioF2-like_GNAT_dom"/>
</dbReference>
<evidence type="ECO:0000313" key="3">
    <source>
        <dbReference type="Proteomes" id="UP000813672"/>
    </source>
</evidence>
<accession>A0A9Q3WIE4</accession>